<evidence type="ECO:0000313" key="3">
    <source>
        <dbReference type="Proteomes" id="UP001614394"/>
    </source>
</evidence>
<keyword evidence="3" id="KW-1185">Reference proteome</keyword>
<accession>A0ABW8CE66</accession>
<dbReference type="RefSeq" id="WP_399655365.1">
    <property type="nucleotide sequence ID" value="NZ_JBITYG010000010.1"/>
</dbReference>
<evidence type="ECO:0008006" key="4">
    <source>
        <dbReference type="Google" id="ProtNLM"/>
    </source>
</evidence>
<evidence type="ECO:0000313" key="2">
    <source>
        <dbReference type="EMBL" id="MFI9104749.1"/>
    </source>
</evidence>
<reference evidence="2 3" key="1">
    <citation type="submission" date="2024-10" db="EMBL/GenBank/DDBJ databases">
        <title>The Natural Products Discovery Center: Release of the First 8490 Sequenced Strains for Exploring Actinobacteria Biosynthetic Diversity.</title>
        <authorList>
            <person name="Kalkreuter E."/>
            <person name="Kautsar S.A."/>
            <person name="Yang D."/>
            <person name="Bader C.D."/>
            <person name="Teijaro C.N."/>
            <person name="Fluegel L."/>
            <person name="Davis C.M."/>
            <person name="Simpson J.R."/>
            <person name="Lauterbach L."/>
            <person name="Steele A.D."/>
            <person name="Gui C."/>
            <person name="Meng S."/>
            <person name="Li G."/>
            <person name="Viehrig K."/>
            <person name="Ye F."/>
            <person name="Su P."/>
            <person name="Kiefer A.F."/>
            <person name="Nichols A."/>
            <person name="Cepeda A.J."/>
            <person name="Yan W."/>
            <person name="Fan B."/>
            <person name="Jiang Y."/>
            <person name="Adhikari A."/>
            <person name="Zheng C.-J."/>
            <person name="Schuster L."/>
            <person name="Cowan T.M."/>
            <person name="Smanski M.J."/>
            <person name="Chevrette M.G."/>
            <person name="De Carvalho L.P.S."/>
            <person name="Shen B."/>
        </authorList>
    </citation>
    <scope>NUCLEOTIDE SEQUENCE [LARGE SCALE GENOMIC DNA]</scope>
    <source>
        <strain evidence="2 3">NPDC053399</strain>
    </source>
</reference>
<dbReference type="PROSITE" id="PS51257">
    <property type="entry name" value="PROKAR_LIPOPROTEIN"/>
    <property type="match status" value="1"/>
</dbReference>
<keyword evidence="1" id="KW-0732">Signal</keyword>
<comment type="caution">
    <text evidence="2">The sequence shown here is derived from an EMBL/GenBank/DDBJ whole genome shotgun (WGS) entry which is preliminary data.</text>
</comment>
<sequence>MSIRRAAAALGAVSLGLVLLTACEKPTPLATVTVGTKTVTTEATDKCYAKGKKLPSAIFIACLSAAPEHTIKVKPGEKIRVGVDPSIGEKGWLIASGVNQKTDVLKDETYWTLTESAGIFTVSDPQTGSSMPLKNATLNIVGSSDATADNVFGVWQFKLEKAA</sequence>
<dbReference type="EMBL" id="JBITYG010000010">
    <property type="protein sequence ID" value="MFI9104749.1"/>
    <property type="molecule type" value="Genomic_DNA"/>
</dbReference>
<protein>
    <recommendedName>
        <fullName evidence="4">Lipoprotein</fullName>
    </recommendedName>
</protein>
<name>A0ABW8CE66_9ACTN</name>
<gene>
    <name evidence="2" type="ORF">ACIGXA_29970</name>
</gene>
<evidence type="ECO:0000256" key="1">
    <source>
        <dbReference type="SAM" id="SignalP"/>
    </source>
</evidence>
<organism evidence="2 3">
    <name type="scientific">Streptomyces fildesensis</name>
    <dbReference type="NCBI Taxonomy" id="375757"/>
    <lineage>
        <taxon>Bacteria</taxon>
        <taxon>Bacillati</taxon>
        <taxon>Actinomycetota</taxon>
        <taxon>Actinomycetes</taxon>
        <taxon>Kitasatosporales</taxon>
        <taxon>Streptomycetaceae</taxon>
        <taxon>Streptomyces</taxon>
    </lineage>
</organism>
<feature type="chain" id="PRO_5046324046" description="Lipoprotein" evidence="1">
    <location>
        <begin position="23"/>
        <end position="163"/>
    </location>
</feature>
<dbReference type="Proteomes" id="UP001614394">
    <property type="component" value="Unassembled WGS sequence"/>
</dbReference>
<proteinExistence type="predicted"/>
<feature type="signal peptide" evidence="1">
    <location>
        <begin position="1"/>
        <end position="22"/>
    </location>
</feature>